<dbReference type="SUPFAM" id="SSF52096">
    <property type="entry name" value="ClpP/crotonase"/>
    <property type="match status" value="2"/>
</dbReference>
<keyword evidence="12" id="KW-1185">Reference proteome</keyword>
<dbReference type="Proteomes" id="UP001597237">
    <property type="component" value="Unassembled WGS sequence"/>
</dbReference>
<protein>
    <submittedName>
        <fullName evidence="11">Carboxyl transferase domain-containing protein</fullName>
    </submittedName>
</protein>
<dbReference type="Pfam" id="PF00364">
    <property type="entry name" value="Biotin_lipoyl"/>
    <property type="match status" value="1"/>
</dbReference>
<accession>A0ABW4MYD3</accession>
<evidence type="ECO:0000256" key="6">
    <source>
        <dbReference type="PROSITE-ProRule" id="PRU00409"/>
    </source>
</evidence>
<dbReference type="InterPro" id="IPR013815">
    <property type="entry name" value="ATP_grasp_subdomain_1"/>
</dbReference>
<evidence type="ECO:0000256" key="1">
    <source>
        <dbReference type="ARBA" id="ARBA00001953"/>
    </source>
</evidence>
<dbReference type="InterPro" id="IPR034733">
    <property type="entry name" value="AcCoA_carboxyl_beta"/>
</dbReference>
<feature type="domain" description="CoA carboxyltransferase C-terminal" evidence="10">
    <location>
        <begin position="865"/>
        <end position="1108"/>
    </location>
</feature>
<dbReference type="PROSITE" id="PS50989">
    <property type="entry name" value="COA_CT_CTER"/>
    <property type="match status" value="1"/>
</dbReference>
<keyword evidence="4 6" id="KW-0067">ATP-binding</keyword>
<dbReference type="InterPro" id="IPR011763">
    <property type="entry name" value="COA_CT_C"/>
</dbReference>
<evidence type="ECO:0000259" key="9">
    <source>
        <dbReference type="PROSITE" id="PS50979"/>
    </source>
</evidence>
<feature type="domain" description="Lipoyl-binding" evidence="7">
    <location>
        <begin position="507"/>
        <end position="585"/>
    </location>
</feature>
<reference evidence="12" key="1">
    <citation type="journal article" date="2019" name="Int. J. Syst. Evol. Microbiol.">
        <title>The Global Catalogue of Microorganisms (GCM) 10K type strain sequencing project: providing services to taxonomists for standard genome sequencing and annotation.</title>
        <authorList>
            <consortium name="The Broad Institute Genomics Platform"/>
            <consortium name="The Broad Institute Genome Sequencing Center for Infectious Disease"/>
            <person name="Wu L."/>
            <person name="Ma J."/>
        </authorList>
    </citation>
    <scope>NUCLEOTIDE SEQUENCE [LARGE SCALE GENOMIC DNA]</scope>
    <source>
        <strain evidence="12">DFY28</strain>
    </source>
</reference>
<keyword evidence="2" id="KW-0436">Ligase</keyword>
<comment type="caution">
    <text evidence="11">The sequence shown here is derived from an EMBL/GenBank/DDBJ whole genome shotgun (WGS) entry which is preliminary data.</text>
</comment>
<dbReference type="PROSITE" id="PS00867">
    <property type="entry name" value="CPSASE_2"/>
    <property type="match status" value="1"/>
</dbReference>
<dbReference type="InterPro" id="IPR001882">
    <property type="entry name" value="Biotin_BS"/>
</dbReference>
<dbReference type="InterPro" id="IPR011053">
    <property type="entry name" value="Single_hybrid_motif"/>
</dbReference>
<dbReference type="SUPFAM" id="SSF51230">
    <property type="entry name" value="Single hybrid motif"/>
    <property type="match status" value="1"/>
</dbReference>
<evidence type="ECO:0000313" key="11">
    <source>
        <dbReference type="EMBL" id="MFD1782676.1"/>
    </source>
</evidence>
<dbReference type="InterPro" id="IPR005479">
    <property type="entry name" value="CPAse_ATP-bd"/>
</dbReference>
<dbReference type="RefSeq" id="WP_377282350.1">
    <property type="nucleotide sequence ID" value="NZ_JBHRSI010000006.1"/>
</dbReference>
<keyword evidence="3 6" id="KW-0547">Nucleotide-binding</keyword>
<dbReference type="Pfam" id="PF00289">
    <property type="entry name" value="Biotin_carb_N"/>
    <property type="match status" value="1"/>
</dbReference>
<evidence type="ECO:0000256" key="5">
    <source>
        <dbReference type="ARBA" id="ARBA00023267"/>
    </source>
</evidence>
<dbReference type="InterPro" id="IPR011761">
    <property type="entry name" value="ATP-grasp"/>
</dbReference>
<dbReference type="PROSITE" id="PS50975">
    <property type="entry name" value="ATP_GRASP"/>
    <property type="match status" value="1"/>
</dbReference>
<dbReference type="Pfam" id="PF02786">
    <property type="entry name" value="CPSase_L_D2"/>
    <property type="match status" value="1"/>
</dbReference>
<dbReference type="SMART" id="SM00878">
    <property type="entry name" value="Biotin_carb_C"/>
    <property type="match status" value="1"/>
</dbReference>
<dbReference type="PROSITE" id="PS50979">
    <property type="entry name" value="BC"/>
    <property type="match status" value="1"/>
</dbReference>
<dbReference type="InterPro" id="IPR050856">
    <property type="entry name" value="Biotin_carboxylase_complex"/>
</dbReference>
<dbReference type="InterPro" id="IPR000089">
    <property type="entry name" value="Biotin_lipoyl"/>
</dbReference>
<sequence>MKKLLIANRGEIAVRIARTAAEMNIPTVAVHSEDDAASLHVKKADAAVGLTGSGPAAYLDQAQIIAAARQHGCDAIHPGYGFLSENAAFARACAEAGIAFVGPSPETLELFGDKAKARALAIAHEVPVPPGTDGPVDLAGARRFLESLGPGGAVMVKAVAGGGGRGMRPAASIEELEQVFDRCRSEAEAAFGDGAVYVEQFLPKARHVEVQIVGDGAVVSHLWDRECSLQRQRQKIVEVAPALVLPLEVRERLFEAAVALGRAARYRSLGTVEFLVEAGAAEPNIVFIEANPRLQVEHTVTEEVTGLDLVRLQLEIARGRILADIGLTQSQVPAPRGVALQARVNLETMAADGSARPAGGVLSAYEPPSGPGVRVDGFGYAGYRTSARFDALLAKVIVHAPLGGVEAASAKAYRALGEFRIAGAATNLGFLQSLLSHPEAAAGQVHTRFIDEHVRLLLEKAGEHRRLYFETAAGPQAKRAGTQVDTIDPLAVLDLGKQQVDRSVDEEEEIEGPEGTLALRAPLQGTVVSISVAPGETVKAGQPIMVMEAMKMEHVIAAEAGGVLREITVAAGDTVFEGHPLAFVEPREDVGGAFQAEENLDPDYIRPDLAEVLERHRRTLDEARPEAVERRRRTGQRTARENIEDLCDPGTFTEYGPLVVAARRRRNTIEELIAQTPADGLVMGLGHINGDKFAEEASRATVMAYDYTVLAGTQGAHNHDKLDRMAEVALRWRLPTVFFTEGGGGRPGDTEGGGFTRGFEFWGRLSGAVPLVGISSGRCFAGNAAILGCCDVIIATKDSALGMAGPAMVEGGGLGVFRPEEIGPINVMQANGTIDVLVEDEAEAVAVAKQYLSYFQGPLKDWTCADQRLLRRAVPENRLRVYDVRKVIELIADTGSVLELRPKFGLAMITAFIRIEGRPVGVIANNPAHIGGAIDSDASDKAARFMQVCEAFDIPILSLSDTPGNMVGPEAEKTGLIRHCSRLFVIGANLTVPIFSVILRKSYGLGAIAMTGGSYQASMFCVSWPTGEFGGMGLEGSVKLGYRNELAAIQDPVARKARFDEMVANAYERGKALSRAMGPALDDVIDPADTRRWVVAGLKAQPPKPVRTEKKLPWIDAW</sequence>
<evidence type="ECO:0000256" key="4">
    <source>
        <dbReference type="ARBA" id="ARBA00022840"/>
    </source>
</evidence>
<dbReference type="InterPro" id="IPR011054">
    <property type="entry name" value="Rudment_hybrid_motif"/>
</dbReference>
<evidence type="ECO:0000256" key="3">
    <source>
        <dbReference type="ARBA" id="ARBA00022741"/>
    </source>
</evidence>
<dbReference type="Gene3D" id="3.30.1490.20">
    <property type="entry name" value="ATP-grasp fold, A domain"/>
    <property type="match status" value="1"/>
</dbReference>
<dbReference type="PANTHER" id="PTHR18866">
    <property type="entry name" value="CARBOXYLASE:PYRUVATE/ACETYL-COA/PROPIONYL-COA CARBOXYLASE"/>
    <property type="match status" value="1"/>
</dbReference>
<proteinExistence type="predicted"/>
<dbReference type="SUPFAM" id="SSF51246">
    <property type="entry name" value="Rudiment single hybrid motif"/>
    <property type="match status" value="1"/>
</dbReference>
<dbReference type="PROSITE" id="PS50968">
    <property type="entry name" value="BIOTINYL_LIPOYL"/>
    <property type="match status" value="1"/>
</dbReference>
<evidence type="ECO:0000313" key="12">
    <source>
        <dbReference type="Proteomes" id="UP001597237"/>
    </source>
</evidence>
<evidence type="ECO:0000259" key="10">
    <source>
        <dbReference type="PROSITE" id="PS50989"/>
    </source>
</evidence>
<dbReference type="PANTHER" id="PTHR18866:SF128">
    <property type="entry name" value="UREA AMIDOLYASE"/>
    <property type="match status" value="1"/>
</dbReference>
<dbReference type="InterPro" id="IPR029045">
    <property type="entry name" value="ClpP/crotonase-like_dom_sf"/>
</dbReference>
<evidence type="ECO:0000256" key="2">
    <source>
        <dbReference type="ARBA" id="ARBA00022598"/>
    </source>
</evidence>
<keyword evidence="5" id="KW-0092">Biotin</keyword>
<dbReference type="PROSITE" id="PS00188">
    <property type="entry name" value="BIOTIN"/>
    <property type="match status" value="1"/>
</dbReference>
<evidence type="ECO:0000259" key="8">
    <source>
        <dbReference type="PROSITE" id="PS50975"/>
    </source>
</evidence>
<organism evidence="11 12">
    <name type="scientific">Phenylobacterium terrae</name>
    <dbReference type="NCBI Taxonomy" id="2665495"/>
    <lineage>
        <taxon>Bacteria</taxon>
        <taxon>Pseudomonadati</taxon>
        <taxon>Pseudomonadota</taxon>
        <taxon>Alphaproteobacteria</taxon>
        <taxon>Caulobacterales</taxon>
        <taxon>Caulobacteraceae</taxon>
        <taxon>Phenylobacterium</taxon>
    </lineage>
</organism>
<dbReference type="Pfam" id="PF02785">
    <property type="entry name" value="Biotin_carb_C"/>
    <property type="match status" value="1"/>
</dbReference>
<gene>
    <name evidence="11" type="ORF">ACFSC0_04660</name>
</gene>
<dbReference type="InterPro" id="IPR005481">
    <property type="entry name" value="BC-like_N"/>
</dbReference>
<keyword evidence="11" id="KW-0808">Transferase</keyword>
<comment type="cofactor">
    <cofactor evidence="1">
        <name>biotin</name>
        <dbReference type="ChEBI" id="CHEBI:57586"/>
    </cofactor>
</comment>
<dbReference type="SUPFAM" id="SSF52440">
    <property type="entry name" value="PreATP-grasp domain"/>
    <property type="match status" value="1"/>
</dbReference>
<dbReference type="EMBL" id="JBHUEY010000001">
    <property type="protein sequence ID" value="MFD1782676.1"/>
    <property type="molecule type" value="Genomic_DNA"/>
</dbReference>
<dbReference type="InterPro" id="IPR005482">
    <property type="entry name" value="Biotin_COase_C"/>
</dbReference>
<feature type="domain" description="Biotin carboxylation" evidence="9">
    <location>
        <begin position="1"/>
        <end position="455"/>
    </location>
</feature>
<name>A0ABW4MYD3_9CAUL</name>
<feature type="domain" description="ATP-grasp" evidence="8">
    <location>
        <begin position="118"/>
        <end position="318"/>
    </location>
</feature>
<dbReference type="Gene3D" id="3.90.226.10">
    <property type="entry name" value="2-enoyl-CoA Hydratase, Chain A, domain 1"/>
    <property type="match status" value="2"/>
</dbReference>
<dbReference type="Gene3D" id="2.40.50.100">
    <property type="match status" value="1"/>
</dbReference>
<dbReference type="SUPFAM" id="SSF56059">
    <property type="entry name" value="Glutathione synthetase ATP-binding domain-like"/>
    <property type="match status" value="1"/>
</dbReference>
<dbReference type="GO" id="GO:0016740">
    <property type="term" value="F:transferase activity"/>
    <property type="evidence" value="ECO:0007669"/>
    <property type="project" value="UniProtKB-KW"/>
</dbReference>
<dbReference type="Gene3D" id="3.40.50.20">
    <property type="match status" value="1"/>
</dbReference>
<dbReference type="Gene3D" id="3.30.470.20">
    <property type="entry name" value="ATP-grasp fold, B domain"/>
    <property type="match status" value="1"/>
</dbReference>
<dbReference type="Pfam" id="PF01039">
    <property type="entry name" value="Carboxyl_trans"/>
    <property type="match status" value="1"/>
</dbReference>
<evidence type="ECO:0000259" key="7">
    <source>
        <dbReference type="PROSITE" id="PS50968"/>
    </source>
</evidence>
<dbReference type="InterPro" id="IPR011764">
    <property type="entry name" value="Biotin_carboxylation_dom"/>
</dbReference>
<dbReference type="CDD" id="cd06850">
    <property type="entry name" value="biotinyl_domain"/>
    <property type="match status" value="1"/>
</dbReference>
<dbReference type="InterPro" id="IPR016185">
    <property type="entry name" value="PreATP-grasp_dom_sf"/>
</dbReference>